<dbReference type="EMBL" id="CAESAI010000004">
    <property type="protein sequence ID" value="CAB4331991.1"/>
    <property type="molecule type" value="Genomic_DNA"/>
</dbReference>
<feature type="transmembrane region" description="Helical" evidence="6">
    <location>
        <begin position="37"/>
        <end position="58"/>
    </location>
</feature>
<feature type="transmembrane region" description="Helical" evidence="6">
    <location>
        <begin position="179"/>
        <end position="199"/>
    </location>
</feature>
<comment type="similarity">
    <text evidence="2">Belongs to the oxidase-dependent Fe transporter (OFeT) (TC 9.A.10.1) family.</text>
</comment>
<evidence type="ECO:0000256" key="3">
    <source>
        <dbReference type="ARBA" id="ARBA00022692"/>
    </source>
</evidence>
<dbReference type="EMBL" id="CAFAAO010000015">
    <property type="protein sequence ID" value="CAB4808982.1"/>
    <property type="molecule type" value="Genomic_DNA"/>
</dbReference>
<evidence type="ECO:0000256" key="4">
    <source>
        <dbReference type="ARBA" id="ARBA00022989"/>
    </source>
</evidence>
<organism evidence="11">
    <name type="scientific">freshwater metagenome</name>
    <dbReference type="NCBI Taxonomy" id="449393"/>
    <lineage>
        <taxon>unclassified sequences</taxon>
        <taxon>metagenomes</taxon>
        <taxon>ecological metagenomes</taxon>
    </lineage>
</organism>
<evidence type="ECO:0000313" key="12">
    <source>
        <dbReference type="EMBL" id="CAB5010404.1"/>
    </source>
</evidence>
<evidence type="ECO:0000256" key="1">
    <source>
        <dbReference type="ARBA" id="ARBA00004141"/>
    </source>
</evidence>
<name>A0A6J7BQM5_9ZZZZ</name>
<evidence type="ECO:0000313" key="7">
    <source>
        <dbReference type="EMBL" id="CAB4331991.1"/>
    </source>
</evidence>
<keyword evidence="4 6" id="KW-1133">Transmembrane helix</keyword>
<accession>A0A6J7BQM5</accession>
<evidence type="ECO:0000313" key="11">
    <source>
        <dbReference type="EMBL" id="CAB4848036.1"/>
    </source>
</evidence>
<dbReference type="GO" id="GO:0033573">
    <property type="term" value="C:high-affinity iron permease complex"/>
    <property type="evidence" value="ECO:0007669"/>
    <property type="project" value="InterPro"/>
</dbReference>
<feature type="transmembrane region" description="Helical" evidence="6">
    <location>
        <begin position="146"/>
        <end position="167"/>
    </location>
</feature>
<sequence length="284" mass="29826">MLGNFLIGLREGIEAALVVSILLTYLVRTNRHSLIRFVWYGVAAAAAVSVLIAVGLETISSDLSATLEPIFAGVVSFVAVGFVTWMIFWMKRSARTISADLRNQLDSAATSGGALAVASMAFVAVLREGAETAIFFWAAAHATGNSLASVVGLVLGLATAVVVGWAFYRSAATVNLAKFFKITGILLVFVAAGVLSYGIHEFQEVGWLPGGSNVLVDLSGVLIEGTFLATLVAGLFNLKPTTTTLQVIGYAAYSVTVLYFLLRNKVSPTPAEPKSADLSSVPSS</sequence>
<dbReference type="EMBL" id="CAFBIX010000024">
    <property type="protein sequence ID" value="CAB4848036.1"/>
    <property type="molecule type" value="Genomic_DNA"/>
</dbReference>
<evidence type="ECO:0000256" key="5">
    <source>
        <dbReference type="ARBA" id="ARBA00023136"/>
    </source>
</evidence>
<evidence type="ECO:0000313" key="9">
    <source>
        <dbReference type="EMBL" id="CAB4740798.1"/>
    </source>
</evidence>
<evidence type="ECO:0000256" key="6">
    <source>
        <dbReference type="SAM" id="Phobius"/>
    </source>
</evidence>
<evidence type="ECO:0000256" key="2">
    <source>
        <dbReference type="ARBA" id="ARBA00008333"/>
    </source>
</evidence>
<dbReference type="GO" id="GO:0015093">
    <property type="term" value="F:ferrous iron transmembrane transporter activity"/>
    <property type="evidence" value="ECO:0007669"/>
    <property type="project" value="TreeGrafter"/>
</dbReference>
<dbReference type="PANTHER" id="PTHR31632:SF2">
    <property type="entry name" value="PLASMA MEMBRANE IRON PERMEASE"/>
    <property type="match status" value="1"/>
</dbReference>
<feature type="transmembrane region" description="Helical" evidence="6">
    <location>
        <begin position="219"/>
        <end position="238"/>
    </location>
</feature>
<protein>
    <submittedName>
        <fullName evidence="11">Unannotated protein</fullName>
    </submittedName>
</protein>
<keyword evidence="5 6" id="KW-0472">Membrane</keyword>
<dbReference type="Pfam" id="PF03239">
    <property type="entry name" value="FTR1"/>
    <property type="match status" value="1"/>
</dbReference>
<dbReference type="EMBL" id="CAEZZD010000010">
    <property type="protein sequence ID" value="CAB4740798.1"/>
    <property type="molecule type" value="Genomic_DNA"/>
</dbReference>
<dbReference type="NCBIfam" id="NF041756">
    <property type="entry name" value="EfeU"/>
    <property type="match status" value="1"/>
</dbReference>
<dbReference type="AlphaFoldDB" id="A0A6J7BQM5"/>
<feature type="transmembrane region" description="Helical" evidence="6">
    <location>
        <begin position="70"/>
        <end position="88"/>
    </location>
</feature>
<feature type="transmembrane region" description="Helical" evidence="6">
    <location>
        <begin position="6"/>
        <end position="25"/>
    </location>
</feature>
<dbReference type="PANTHER" id="PTHR31632">
    <property type="entry name" value="IRON TRANSPORTER FTH1"/>
    <property type="match status" value="1"/>
</dbReference>
<feature type="transmembrane region" description="Helical" evidence="6">
    <location>
        <begin position="245"/>
        <end position="262"/>
    </location>
</feature>
<dbReference type="EMBL" id="CAFBPK010000003">
    <property type="protein sequence ID" value="CAB5010404.1"/>
    <property type="molecule type" value="Genomic_DNA"/>
</dbReference>
<evidence type="ECO:0000313" key="10">
    <source>
        <dbReference type="EMBL" id="CAB4808982.1"/>
    </source>
</evidence>
<reference evidence="11" key="1">
    <citation type="submission" date="2020-05" db="EMBL/GenBank/DDBJ databases">
        <authorList>
            <person name="Chiriac C."/>
            <person name="Salcher M."/>
            <person name="Ghai R."/>
            <person name="Kavagutti S V."/>
        </authorList>
    </citation>
    <scope>NUCLEOTIDE SEQUENCE</scope>
</reference>
<comment type="subcellular location">
    <subcellularLocation>
        <location evidence="1">Membrane</location>
        <topology evidence="1">Multi-pass membrane protein</topology>
    </subcellularLocation>
</comment>
<dbReference type="InterPro" id="IPR004923">
    <property type="entry name" value="FTR1/Fip1/EfeU"/>
</dbReference>
<feature type="transmembrane region" description="Helical" evidence="6">
    <location>
        <begin position="108"/>
        <end position="126"/>
    </location>
</feature>
<proteinExistence type="inferred from homology"/>
<dbReference type="EMBL" id="CAESAD010000002">
    <property type="protein sequence ID" value="CAB4336679.1"/>
    <property type="molecule type" value="Genomic_DNA"/>
</dbReference>
<keyword evidence="3 6" id="KW-0812">Transmembrane</keyword>
<evidence type="ECO:0000313" key="8">
    <source>
        <dbReference type="EMBL" id="CAB4336679.1"/>
    </source>
</evidence>
<gene>
    <name evidence="9" type="ORF">UFOPK2824_00134</name>
    <name evidence="10" type="ORF">UFOPK3037_01153</name>
    <name evidence="11" type="ORF">UFOPK3278_00722</name>
    <name evidence="7" type="ORF">UFOPK3406_00270</name>
    <name evidence="8" type="ORF">UFOPK3925_00641</name>
    <name evidence="12" type="ORF">UFOPK4097_00281</name>
</gene>